<dbReference type="InterPro" id="IPR050563">
    <property type="entry name" value="4-hydroxybenzoyl-CoA_TE"/>
</dbReference>
<dbReference type="AlphaFoldDB" id="A0A2A8CZU0"/>
<dbReference type="Proteomes" id="UP000220102">
    <property type="component" value="Unassembled WGS sequence"/>
</dbReference>
<organism evidence="3 4">
    <name type="scientific">Longibacter salinarum</name>
    <dbReference type="NCBI Taxonomy" id="1850348"/>
    <lineage>
        <taxon>Bacteria</taxon>
        <taxon>Pseudomonadati</taxon>
        <taxon>Rhodothermota</taxon>
        <taxon>Rhodothermia</taxon>
        <taxon>Rhodothermales</taxon>
        <taxon>Salisaetaceae</taxon>
        <taxon>Longibacter</taxon>
    </lineage>
</organism>
<keyword evidence="2" id="KW-0378">Hydrolase</keyword>
<dbReference type="OrthoDB" id="9791529at2"/>
<comment type="caution">
    <text evidence="3">The sequence shown here is derived from an EMBL/GenBank/DDBJ whole genome shotgun (WGS) entry which is preliminary data.</text>
</comment>
<evidence type="ECO:0000313" key="4">
    <source>
        <dbReference type="Proteomes" id="UP000220102"/>
    </source>
</evidence>
<accession>A0A2A8CZU0</accession>
<keyword evidence="4" id="KW-1185">Reference proteome</keyword>
<dbReference type="InterPro" id="IPR029069">
    <property type="entry name" value="HotDog_dom_sf"/>
</dbReference>
<comment type="similarity">
    <text evidence="1">Belongs to the 4-hydroxybenzoyl-CoA thioesterase family.</text>
</comment>
<evidence type="ECO:0000256" key="2">
    <source>
        <dbReference type="ARBA" id="ARBA00022801"/>
    </source>
</evidence>
<dbReference type="PANTHER" id="PTHR31793:SF27">
    <property type="entry name" value="NOVEL THIOESTERASE SUPERFAMILY DOMAIN AND SAPOSIN A-TYPE DOMAIN CONTAINING PROTEIN (0610012H03RIK)"/>
    <property type="match status" value="1"/>
</dbReference>
<name>A0A2A8CZU0_9BACT</name>
<gene>
    <name evidence="3" type="ORF">CRI94_03690</name>
</gene>
<dbReference type="Gene3D" id="3.10.129.10">
    <property type="entry name" value="Hotdog Thioesterase"/>
    <property type="match status" value="1"/>
</dbReference>
<dbReference type="GO" id="GO:0047617">
    <property type="term" value="F:fatty acyl-CoA hydrolase activity"/>
    <property type="evidence" value="ECO:0007669"/>
    <property type="project" value="TreeGrafter"/>
</dbReference>
<sequence length="143" mass="15702">MDLTLNHFPCHATDKIRYADTDRQGHVNNARFATYLETGRVEVLYHPDDPLVADDAEFVIARLTLNFEGEIQWPGSVSIGTGIEEIGTSSVTISQAIFQDDQCVARAETVIVQVDTASRSAQPLDDTARGRLQALQLDVGTVE</sequence>
<proteinExistence type="inferred from homology"/>
<dbReference type="EMBL" id="PDEQ01000002">
    <property type="protein sequence ID" value="PEN14154.1"/>
    <property type="molecule type" value="Genomic_DNA"/>
</dbReference>
<dbReference type="SUPFAM" id="SSF54637">
    <property type="entry name" value="Thioesterase/thiol ester dehydrase-isomerase"/>
    <property type="match status" value="1"/>
</dbReference>
<dbReference type="CDD" id="cd00586">
    <property type="entry name" value="4HBT"/>
    <property type="match status" value="1"/>
</dbReference>
<dbReference type="Pfam" id="PF13279">
    <property type="entry name" value="4HBT_2"/>
    <property type="match status" value="1"/>
</dbReference>
<evidence type="ECO:0000313" key="3">
    <source>
        <dbReference type="EMBL" id="PEN14154.1"/>
    </source>
</evidence>
<dbReference type="PANTHER" id="PTHR31793">
    <property type="entry name" value="4-HYDROXYBENZOYL-COA THIOESTERASE FAMILY MEMBER"/>
    <property type="match status" value="1"/>
</dbReference>
<protein>
    <submittedName>
        <fullName evidence="3">Thioesterase</fullName>
    </submittedName>
</protein>
<reference evidence="3 4" key="1">
    <citation type="submission" date="2017-10" db="EMBL/GenBank/DDBJ databases">
        <title>Draft genome of Longibacter Salinarum.</title>
        <authorList>
            <person name="Goh K.M."/>
            <person name="Shamsir M.S."/>
            <person name="Lim S.W."/>
        </authorList>
    </citation>
    <scope>NUCLEOTIDE SEQUENCE [LARGE SCALE GENOMIC DNA]</scope>
    <source>
        <strain evidence="3 4">KCTC 52045</strain>
    </source>
</reference>
<evidence type="ECO:0000256" key="1">
    <source>
        <dbReference type="ARBA" id="ARBA00005953"/>
    </source>
</evidence>
<dbReference type="RefSeq" id="WP_098074330.1">
    <property type="nucleotide sequence ID" value="NZ_PDEQ01000002.1"/>
</dbReference>